<sequence length="103" mass="11367">MKISCLKIGNIIINRFDAGLFNEDGWKFILLAFVNMVGVRTNNWLGHVIGVMDGVNTWGNKRGLSLYQGKVVPAVIFGMVRGFEEVVVLIPGDILDTDTQGNE</sequence>
<dbReference type="InParanoid" id="A7EYJ6"/>
<reference evidence="2" key="1">
    <citation type="journal article" date="2011" name="PLoS Genet.">
        <title>Genomic analysis of the necrotrophic fungal pathogens Sclerotinia sclerotiorum and Botrytis cinerea.</title>
        <authorList>
            <person name="Amselem J."/>
            <person name="Cuomo C.A."/>
            <person name="van Kan J.A."/>
            <person name="Viaud M."/>
            <person name="Benito E.P."/>
            <person name="Couloux A."/>
            <person name="Coutinho P.M."/>
            <person name="de Vries R.P."/>
            <person name="Dyer P.S."/>
            <person name="Fillinger S."/>
            <person name="Fournier E."/>
            <person name="Gout L."/>
            <person name="Hahn M."/>
            <person name="Kohn L."/>
            <person name="Lapalu N."/>
            <person name="Plummer K.M."/>
            <person name="Pradier J.M."/>
            <person name="Quevillon E."/>
            <person name="Sharon A."/>
            <person name="Simon A."/>
            <person name="ten Have A."/>
            <person name="Tudzynski B."/>
            <person name="Tudzynski P."/>
            <person name="Wincker P."/>
            <person name="Andrew M."/>
            <person name="Anthouard V."/>
            <person name="Beever R.E."/>
            <person name="Beffa R."/>
            <person name="Benoit I."/>
            <person name="Bouzid O."/>
            <person name="Brault B."/>
            <person name="Chen Z."/>
            <person name="Choquer M."/>
            <person name="Collemare J."/>
            <person name="Cotton P."/>
            <person name="Danchin E.G."/>
            <person name="Da Silva C."/>
            <person name="Gautier A."/>
            <person name="Giraud C."/>
            <person name="Giraud T."/>
            <person name="Gonzalez C."/>
            <person name="Grossetete S."/>
            <person name="Guldener U."/>
            <person name="Henrissat B."/>
            <person name="Howlett B.J."/>
            <person name="Kodira C."/>
            <person name="Kretschmer M."/>
            <person name="Lappartient A."/>
            <person name="Leroch M."/>
            <person name="Levis C."/>
            <person name="Mauceli E."/>
            <person name="Neuveglise C."/>
            <person name="Oeser B."/>
            <person name="Pearson M."/>
            <person name="Poulain J."/>
            <person name="Poussereau N."/>
            <person name="Quesneville H."/>
            <person name="Rascle C."/>
            <person name="Schumacher J."/>
            <person name="Segurens B."/>
            <person name="Sexton A."/>
            <person name="Silva E."/>
            <person name="Sirven C."/>
            <person name="Soanes D.M."/>
            <person name="Talbot N.J."/>
            <person name="Templeton M."/>
            <person name="Yandava C."/>
            <person name="Yarden O."/>
            <person name="Zeng Q."/>
            <person name="Rollins J.A."/>
            <person name="Lebrun M.H."/>
            <person name="Dickman M."/>
        </authorList>
    </citation>
    <scope>NUCLEOTIDE SEQUENCE [LARGE SCALE GENOMIC DNA]</scope>
    <source>
        <strain evidence="2">ATCC 18683 / 1980 / Ss-1</strain>
    </source>
</reference>
<dbReference type="GeneID" id="5484882"/>
<protein>
    <submittedName>
        <fullName evidence="1">Uncharacterized protein</fullName>
    </submittedName>
</protein>
<dbReference type="Proteomes" id="UP000001312">
    <property type="component" value="Unassembled WGS sequence"/>
</dbReference>
<evidence type="ECO:0000313" key="2">
    <source>
        <dbReference type="Proteomes" id="UP000001312"/>
    </source>
</evidence>
<keyword evidence="2" id="KW-1185">Reference proteome</keyword>
<gene>
    <name evidence="1" type="ORF">SS1G_10412</name>
</gene>
<name>A7EYJ6_SCLS1</name>
<dbReference type="KEGG" id="ssl:SS1G_10412"/>
<dbReference type="AlphaFoldDB" id="A7EYJ6"/>
<proteinExistence type="predicted"/>
<dbReference type="EMBL" id="CH476635">
    <property type="protein sequence ID" value="EDN94538.1"/>
    <property type="molecule type" value="Genomic_DNA"/>
</dbReference>
<accession>A7EYJ6</accession>
<dbReference type="HOGENOM" id="CLU_2265346_0_0_1"/>
<evidence type="ECO:0000313" key="1">
    <source>
        <dbReference type="EMBL" id="EDN94538.1"/>
    </source>
</evidence>
<dbReference type="RefSeq" id="XP_001588864.1">
    <property type="nucleotide sequence ID" value="XM_001588814.1"/>
</dbReference>
<organism evidence="1 2">
    <name type="scientific">Sclerotinia sclerotiorum (strain ATCC 18683 / 1980 / Ss-1)</name>
    <name type="common">White mold</name>
    <name type="synonym">Whetzelinia sclerotiorum</name>
    <dbReference type="NCBI Taxonomy" id="665079"/>
    <lineage>
        <taxon>Eukaryota</taxon>
        <taxon>Fungi</taxon>
        <taxon>Dikarya</taxon>
        <taxon>Ascomycota</taxon>
        <taxon>Pezizomycotina</taxon>
        <taxon>Leotiomycetes</taxon>
        <taxon>Helotiales</taxon>
        <taxon>Sclerotiniaceae</taxon>
        <taxon>Sclerotinia</taxon>
    </lineage>
</organism>